<sequence>MKRKIKDIQFKINKNALKETRLQYAYDSNGKKLFHGAFEGGSVKEIDKIETEQFEPMGFTYFQGGKGKKIELGIEDIVDDEDGIDFKQKEKEIEKLIKSGMSFVEAQKFLKDIQWDGKESIIVKRKGKDYEVTFGREDEQDKVIETENSHLLINEVLGKGSDEIKRNEEEIKKRLKDISIKREFEDGKKQKRYELYLEEIANRNADLSRFTDQERKEFSGTAIGRLCIGKDDQSHLNWLNKFISSTQLQNKQTEEKIEKKDNKIERIIQSIEVPILVKERFNI</sequence>
<proteinExistence type="predicted"/>
<protein>
    <recommendedName>
        <fullName evidence="2">G patch domain-containing protein</fullName>
    </recommendedName>
</protein>
<evidence type="ECO:0000313" key="3">
    <source>
        <dbReference type="EMBL" id="GAB1220221.1"/>
    </source>
</evidence>
<evidence type="ECO:0000256" key="1">
    <source>
        <dbReference type="SAM" id="Coils"/>
    </source>
</evidence>
<keyword evidence="1" id="KW-0175">Coiled coil</keyword>
<gene>
    <name evidence="3" type="ORF">ENUP19_0049G0034</name>
</gene>
<reference evidence="3 4" key="1">
    <citation type="journal article" date="2019" name="PLoS Negl. Trop. Dis.">
        <title>Whole genome sequencing of Entamoeba nuttalli reveals mammalian host-related molecular signatures and a novel octapeptide-repeat surface protein.</title>
        <authorList>
            <person name="Tanaka M."/>
            <person name="Makiuchi T."/>
            <person name="Komiyama T."/>
            <person name="Shiina T."/>
            <person name="Osaki K."/>
            <person name="Tachibana H."/>
        </authorList>
    </citation>
    <scope>NUCLEOTIDE SEQUENCE [LARGE SCALE GENOMIC DNA]</scope>
    <source>
        <strain evidence="3 4">P19-061405</strain>
    </source>
</reference>
<dbReference type="EMBL" id="BAAFRS010000049">
    <property type="protein sequence ID" value="GAB1220221.1"/>
    <property type="molecule type" value="Genomic_DNA"/>
</dbReference>
<dbReference type="InterPro" id="IPR011666">
    <property type="entry name" value="DUF1604"/>
</dbReference>
<keyword evidence="4" id="KW-1185">Reference proteome</keyword>
<feature type="coiled-coil region" evidence="1">
    <location>
        <begin position="243"/>
        <end position="270"/>
    </location>
</feature>
<dbReference type="Pfam" id="PF07713">
    <property type="entry name" value="DUF1604"/>
    <property type="match status" value="1"/>
</dbReference>
<comment type="caution">
    <text evidence="3">The sequence shown here is derived from an EMBL/GenBank/DDBJ whole genome shotgun (WGS) entry which is preliminary data.</text>
</comment>
<evidence type="ECO:0000313" key="4">
    <source>
        <dbReference type="Proteomes" id="UP001628156"/>
    </source>
</evidence>
<feature type="domain" description="G patch" evidence="2">
    <location>
        <begin position="21"/>
        <end position="93"/>
    </location>
</feature>
<organism evidence="3 4">
    <name type="scientific">Entamoeba nuttalli</name>
    <dbReference type="NCBI Taxonomy" id="412467"/>
    <lineage>
        <taxon>Eukaryota</taxon>
        <taxon>Amoebozoa</taxon>
        <taxon>Evosea</taxon>
        <taxon>Archamoebae</taxon>
        <taxon>Mastigamoebida</taxon>
        <taxon>Entamoebidae</taxon>
        <taxon>Entamoeba</taxon>
    </lineage>
</organism>
<name>A0ABQ0DBJ5_9EUKA</name>
<accession>A0ABQ0DBJ5</accession>
<evidence type="ECO:0000259" key="2">
    <source>
        <dbReference type="Pfam" id="PF07713"/>
    </source>
</evidence>
<dbReference type="Proteomes" id="UP001628156">
    <property type="component" value="Unassembled WGS sequence"/>
</dbReference>